<evidence type="ECO:0000256" key="4">
    <source>
        <dbReference type="ARBA" id="ARBA00022496"/>
    </source>
</evidence>
<dbReference type="RefSeq" id="WP_059597841.1">
    <property type="nucleotide sequence ID" value="NZ_CP013386.1"/>
</dbReference>
<evidence type="ECO:0000313" key="8">
    <source>
        <dbReference type="Proteomes" id="UP000062519"/>
    </source>
</evidence>
<keyword evidence="5" id="KW-0732">Signal</keyword>
<dbReference type="Proteomes" id="UP000062519">
    <property type="component" value="Chromosome 1"/>
</dbReference>
<dbReference type="KEGG" id="buu:WS70_10545"/>
<keyword evidence="3" id="KW-0813">Transport</keyword>
<sequence>MRRRPFLQSAMLASLFATGLPATRAAAPARAPRLVVLDWGLVETLLALGVIPAGVAEIGAYNDSVVTPRVPAHVPDVGLRLAPSLELLQQLAPDLILINSSQESQRAMLERIAPVRAFAVYTDAGAPYRHSENVTLQLAALCDRASAGQALVDATARTIAQDSARIAAYRRAMRPHDASRPLYLIRFFDGRHIGIYGARSLFQDVMDALGVANAWRGPTDYWGIGVAGIEQLAATPDANVLFFDPLPAGVARTLAANRLWRALPAVRAGRVAPLPPFWGFGMLPSAARFSRLLTASFKQAGTPDARSRT</sequence>
<dbReference type="Pfam" id="PF01497">
    <property type="entry name" value="Peripla_BP_2"/>
    <property type="match status" value="1"/>
</dbReference>
<dbReference type="InterPro" id="IPR051313">
    <property type="entry name" value="Bact_iron-sidero_bind"/>
</dbReference>
<proteinExistence type="inferred from homology"/>
<dbReference type="PANTHER" id="PTHR30532">
    <property type="entry name" value="IRON III DICITRATE-BINDING PERIPLASMIC PROTEIN"/>
    <property type="match status" value="1"/>
</dbReference>
<comment type="similarity">
    <text evidence="2">Belongs to the bacterial solute-binding protein 8 family.</text>
</comment>
<keyword evidence="4" id="KW-0408">Iron</keyword>
<gene>
    <name evidence="7" type="ORF">WS70_10545</name>
</gene>
<evidence type="ECO:0000256" key="2">
    <source>
        <dbReference type="ARBA" id="ARBA00008814"/>
    </source>
</evidence>
<organism evidence="7 8">
    <name type="scientific">Burkholderia mayonis</name>
    <dbReference type="NCBI Taxonomy" id="1385591"/>
    <lineage>
        <taxon>Bacteria</taxon>
        <taxon>Pseudomonadati</taxon>
        <taxon>Pseudomonadota</taxon>
        <taxon>Betaproteobacteria</taxon>
        <taxon>Burkholderiales</taxon>
        <taxon>Burkholderiaceae</taxon>
        <taxon>Burkholderia</taxon>
        <taxon>pseudomallei group</taxon>
    </lineage>
</organism>
<keyword evidence="8" id="KW-1185">Reference proteome</keyword>
<evidence type="ECO:0000259" key="6">
    <source>
        <dbReference type="PROSITE" id="PS50983"/>
    </source>
</evidence>
<dbReference type="PRINTS" id="PR01715">
    <property type="entry name" value="FERRIBNDNGPP"/>
</dbReference>
<feature type="domain" description="Fe/B12 periplasmic-binding" evidence="6">
    <location>
        <begin position="33"/>
        <end position="305"/>
    </location>
</feature>
<name>A0A1B4FFA1_9BURK</name>
<accession>A0A1B4FFA1</accession>
<evidence type="ECO:0000256" key="3">
    <source>
        <dbReference type="ARBA" id="ARBA00022448"/>
    </source>
</evidence>
<dbReference type="EMBL" id="CP013386">
    <property type="protein sequence ID" value="AOJ02212.1"/>
    <property type="molecule type" value="Genomic_DNA"/>
</dbReference>
<comment type="subcellular location">
    <subcellularLocation>
        <location evidence="1">Cell envelope</location>
    </subcellularLocation>
</comment>
<dbReference type="SUPFAM" id="SSF53807">
    <property type="entry name" value="Helical backbone' metal receptor"/>
    <property type="match status" value="1"/>
</dbReference>
<dbReference type="GO" id="GO:0030288">
    <property type="term" value="C:outer membrane-bounded periplasmic space"/>
    <property type="evidence" value="ECO:0007669"/>
    <property type="project" value="TreeGrafter"/>
</dbReference>
<reference evidence="7 8" key="1">
    <citation type="submission" date="2015-12" db="EMBL/GenBank/DDBJ databases">
        <title>Diversity of Burkholderia near neighbor genomes.</title>
        <authorList>
            <person name="Sahl J."/>
            <person name="Wagner D."/>
            <person name="Keim P."/>
        </authorList>
    </citation>
    <scope>NUCLEOTIDE SEQUENCE [LARGE SCALE GENOMIC DNA]</scope>
    <source>
        <strain evidence="7 8">BDU6</strain>
    </source>
</reference>
<evidence type="ECO:0000313" key="7">
    <source>
        <dbReference type="EMBL" id="AOJ02212.1"/>
    </source>
</evidence>
<dbReference type="Gene3D" id="3.40.50.1980">
    <property type="entry name" value="Nitrogenase molybdenum iron protein domain"/>
    <property type="match status" value="2"/>
</dbReference>
<protein>
    <submittedName>
        <fullName evidence="7">ABC transporter substrate-binding protein</fullName>
    </submittedName>
</protein>
<dbReference type="PANTHER" id="PTHR30532:SF1">
    <property type="entry name" value="IRON(3+)-HYDROXAMATE-BINDING PROTEIN FHUD"/>
    <property type="match status" value="1"/>
</dbReference>
<dbReference type="AlphaFoldDB" id="A0A1B4FFA1"/>
<keyword evidence="4" id="KW-0406">Ion transport</keyword>
<keyword evidence="4" id="KW-0410">Iron transport</keyword>
<evidence type="ECO:0000256" key="5">
    <source>
        <dbReference type="ARBA" id="ARBA00022729"/>
    </source>
</evidence>
<dbReference type="PROSITE" id="PS50983">
    <property type="entry name" value="FE_B12_PBP"/>
    <property type="match status" value="1"/>
</dbReference>
<dbReference type="GO" id="GO:1901678">
    <property type="term" value="P:iron coordination entity transport"/>
    <property type="evidence" value="ECO:0007669"/>
    <property type="project" value="UniProtKB-ARBA"/>
</dbReference>
<dbReference type="InterPro" id="IPR002491">
    <property type="entry name" value="ABC_transptr_periplasmic_BD"/>
</dbReference>
<dbReference type="CDD" id="cd01146">
    <property type="entry name" value="FhuD"/>
    <property type="match status" value="1"/>
</dbReference>
<evidence type="ECO:0000256" key="1">
    <source>
        <dbReference type="ARBA" id="ARBA00004196"/>
    </source>
</evidence>